<protein>
    <submittedName>
        <fullName evidence="1">Uncharacterized protein</fullName>
    </submittedName>
</protein>
<evidence type="ECO:0000313" key="2">
    <source>
        <dbReference type="Proteomes" id="UP000828390"/>
    </source>
</evidence>
<evidence type="ECO:0000313" key="1">
    <source>
        <dbReference type="EMBL" id="KAH3875882.1"/>
    </source>
</evidence>
<organism evidence="1 2">
    <name type="scientific">Dreissena polymorpha</name>
    <name type="common">Zebra mussel</name>
    <name type="synonym">Mytilus polymorpha</name>
    <dbReference type="NCBI Taxonomy" id="45954"/>
    <lineage>
        <taxon>Eukaryota</taxon>
        <taxon>Metazoa</taxon>
        <taxon>Spiralia</taxon>
        <taxon>Lophotrochozoa</taxon>
        <taxon>Mollusca</taxon>
        <taxon>Bivalvia</taxon>
        <taxon>Autobranchia</taxon>
        <taxon>Heteroconchia</taxon>
        <taxon>Euheterodonta</taxon>
        <taxon>Imparidentia</taxon>
        <taxon>Neoheterodontei</taxon>
        <taxon>Myida</taxon>
        <taxon>Dreissenoidea</taxon>
        <taxon>Dreissenidae</taxon>
        <taxon>Dreissena</taxon>
    </lineage>
</organism>
<keyword evidence="2" id="KW-1185">Reference proteome</keyword>
<dbReference type="PANTHER" id="PTHR47018">
    <property type="entry name" value="CXC DOMAIN-CONTAINING PROTEIN-RELATED"/>
    <property type="match status" value="1"/>
</dbReference>
<reference evidence="1" key="1">
    <citation type="journal article" date="2019" name="bioRxiv">
        <title>The Genome of the Zebra Mussel, Dreissena polymorpha: A Resource for Invasive Species Research.</title>
        <authorList>
            <person name="McCartney M.A."/>
            <person name="Auch B."/>
            <person name="Kono T."/>
            <person name="Mallez S."/>
            <person name="Zhang Y."/>
            <person name="Obille A."/>
            <person name="Becker A."/>
            <person name="Abrahante J.E."/>
            <person name="Garbe J."/>
            <person name="Badalamenti J.P."/>
            <person name="Herman A."/>
            <person name="Mangelson H."/>
            <person name="Liachko I."/>
            <person name="Sullivan S."/>
            <person name="Sone E.D."/>
            <person name="Koren S."/>
            <person name="Silverstein K.A.T."/>
            <person name="Beckman K.B."/>
            <person name="Gohl D.M."/>
        </authorList>
    </citation>
    <scope>NUCLEOTIDE SEQUENCE</scope>
    <source>
        <strain evidence="1">Duluth1</strain>
        <tissue evidence="1">Whole animal</tissue>
    </source>
</reference>
<accession>A0A9D4RRF5</accession>
<reference evidence="1" key="2">
    <citation type="submission" date="2020-11" db="EMBL/GenBank/DDBJ databases">
        <authorList>
            <person name="McCartney M.A."/>
            <person name="Auch B."/>
            <person name="Kono T."/>
            <person name="Mallez S."/>
            <person name="Becker A."/>
            <person name="Gohl D.M."/>
            <person name="Silverstein K.A.T."/>
            <person name="Koren S."/>
            <person name="Bechman K.B."/>
            <person name="Herman A."/>
            <person name="Abrahante J.E."/>
            <person name="Garbe J."/>
        </authorList>
    </citation>
    <scope>NUCLEOTIDE SEQUENCE</scope>
    <source>
        <strain evidence="1">Duluth1</strain>
        <tissue evidence="1">Whole animal</tissue>
    </source>
</reference>
<gene>
    <name evidence="1" type="ORF">DPMN_039164</name>
</gene>
<dbReference type="Proteomes" id="UP000828390">
    <property type="component" value="Unassembled WGS sequence"/>
</dbReference>
<comment type="caution">
    <text evidence="1">The sequence shown here is derived from an EMBL/GenBank/DDBJ whole genome shotgun (WGS) entry which is preliminary data.</text>
</comment>
<dbReference type="EMBL" id="JAIWYP010000002">
    <property type="protein sequence ID" value="KAH3875882.1"/>
    <property type="molecule type" value="Genomic_DNA"/>
</dbReference>
<dbReference type="AlphaFoldDB" id="A0A9D4RRF5"/>
<sequence length="124" mass="13747">MLRHSMSIIGSVVQYLNPVQVPVIAFDQPLYAIAKQIQWGYPDIYGESKLVTMLGGLHIEMAVLKTIGDWLQDSGWTHALLQADIASAGTADSFLKPSHVSRSRHAHQVTACALYILMYRAHQS</sequence>
<proteinExistence type="predicted"/>
<name>A0A9D4RRF5_DREPO</name>